<dbReference type="Gene3D" id="3.30.420.210">
    <property type="entry name" value="SEP domain"/>
    <property type="match status" value="1"/>
</dbReference>
<dbReference type="FunFam" id="3.30.420.210:FF:000002">
    <property type="entry name" value="UBX domain-containing protein 1"/>
    <property type="match status" value="1"/>
</dbReference>
<gene>
    <name evidence="4" type="primary">TPHA0E00990</name>
    <name evidence="4" type="ordered locus">TPHA_0E00990</name>
</gene>
<dbReference type="InterPro" id="IPR036241">
    <property type="entry name" value="NSFL1C_SEP_dom_sf"/>
</dbReference>
<dbReference type="PROSITE" id="PS51399">
    <property type="entry name" value="SEP"/>
    <property type="match status" value="1"/>
</dbReference>
<feature type="compositionally biased region" description="Low complexity" evidence="1">
    <location>
        <begin position="48"/>
        <end position="80"/>
    </location>
</feature>
<feature type="domain" description="SEP" evidence="3">
    <location>
        <begin position="174"/>
        <end position="239"/>
    </location>
</feature>
<dbReference type="OMA" id="REVLHCN"/>
<dbReference type="eggNOG" id="KOG2086">
    <property type="taxonomic scope" value="Eukaryota"/>
</dbReference>
<dbReference type="GO" id="GO:0019888">
    <property type="term" value="F:protein phosphatase regulator activity"/>
    <property type="evidence" value="ECO:0007669"/>
    <property type="project" value="EnsemblFungi"/>
</dbReference>
<dbReference type="InterPro" id="IPR001012">
    <property type="entry name" value="UBX_dom"/>
</dbReference>
<feature type="region of interest" description="Disordered" evidence="1">
    <location>
        <begin position="125"/>
        <end position="146"/>
    </location>
</feature>
<dbReference type="SUPFAM" id="SSF54236">
    <property type="entry name" value="Ubiquitin-like"/>
    <property type="match status" value="1"/>
</dbReference>
<dbReference type="CDD" id="cd14351">
    <property type="entry name" value="UBA_Ubx1_like"/>
    <property type="match status" value="1"/>
</dbReference>
<evidence type="ECO:0000256" key="1">
    <source>
        <dbReference type="SAM" id="MobiDB-lite"/>
    </source>
</evidence>
<dbReference type="RefSeq" id="XP_003685627.1">
    <property type="nucleotide sequence ID" value="XM_003685579.1"/>
</dbReference>
<dbReference type="GO" id="GO:0036435">
    <property type="term" value="F:K48-linked polyubiquitin modification-dependent protein binding"/>
    <property type="evidence" value="ECO:0007669"/>
    <property type="project" value="EnsemblFungi"/>
</dbReference>
<evidence type="ECO:0008006" key="6">
    <source>
        <dbReference type="Google" id="ProtNLM"/>
    </source>
</evidence>
<dbReference type="HOGENOM" id="CLU_029402_4_1_1"/>
<dbReference type="CDD" id="cd01770">
    <property type="entry name" value="UBX_UBXN2"/>
    <property type="match status" value="1"/>
</dbReference>
<evidence type="ECO:0000313" key="4">
    <source>
        <dbReference type="EMBL" id="CCE63193.1"/>
    </source>
</evidence>
<keyword evidence="5" id="KW-1185">Reference proteome</keyword>
<protein>
    <recommendedName>
        <fullName evidence="6">UBX domain-containing protein</fullName>
    </recommendedName>
</protein>
<reference evidence="4 5" key="1">
    <citation type="journal article" date="2011" name="Proc. Natl. Acad. Sci. U.S.A.">
        <title>Evolutionary erosion of yeast sex chromosomes by mating-type switching accidents.</title>
        <authorList>
            <person name="Gordon J.L."/>
            <person name="Armisen D."/>
            <person name="Proux-Wera E."/>
            <person name="Oheigeartaigh S.S."/>
            <person name="Byrne K.P."/>
            <person name="Wolfe K.H."/>
        </authorList>
    </citation>
    <scope>NUCLEOTIDE SEQUENCE [LARGE SCALE GENOMIC DNA]</scope>
    <source>
        <strain evidence="5">ATCC 24235 / CBS 4417 / NBRC 1672 / NRRL Y-8282 / UCD 70-5</strain>
    </source>
</reference>
<dbReference type="GO" id="GO:0034727">
    <property type="term" value="P:piecemeal microautophagy of the nucleus"/>
    <property type="evidence" value="ECO:0007669"/>
    <property type="project" value="EnsemblFungi"/>
</dbReference>
<dbReference type="AlphaFoldDB" id="G8BTG5"/>
<dbReference type="SMART" id="SM00553">
    <property type="entry name" value="SEP"/>
    <property type="match status" value="1"/>
</dbReference>
<dbReference type="GO" id="GO:0043161">
    <property type="term" value="P:proteasome-mediated ubiquitin-dependent protein catabolic process"/>
    <property type="evidence" value="ECO:0007669"/>
    <property type="project" value="EnsemblFungi"/>
</dbReference>
<dbReference type="GO" id="GO:0007030">
    <property type="term" value="P:Golgi organization"/>
    <property type="evidence" value="ECO:0007669"/>
    <property type="project" value="TreeGrafter"/>
</dbReference>
<dbReference type="GO" id="GO:0005977">
    <property type="term" value="P:glycogen metabolic process"/>
    <property type="evidence" value="ECO:0007669"/>
    <property type="project" value="EnsemblFungi"/>
</dbReference>
<dbReference type="GO" id="GO:0043130">
    <property type="term" value="F:ubiquitin binding"/>
    <property type="evidence" value="ECO:0007669"/>
    <property type="project" value="TreeGrafter"/>
</dbReference>
<feature type="region of interest" description="Disordered" evidence="1">
    <location>
        <begin position="38"/>
        <end position="112"/>
    </location>
</feature>
<organism evidence="4 5">
    <name type="scientific">Tetrapisispora phaffii (strain ATCC 24235 / CBS 4417 / NBRC 1672 / NRRL Y-8282 / UCD 70-5)</name>
    <name type="common">Yeast</name>
    <name type="synonym">Fabospora phaffii</name>
    <dbReference type="NCBI Taxonomy" id="1071381"/>
    <lineage>
        <taxon>Eukaryota</taxon>
        <taxon>Fungi</taxon>
        <taxon>Dikarya</taxon>
        <taxon>Ascomycota</taxon>
        <taxon>Saccharomycotina</taxon>
        <taxon>Saccharomycetes</taxon>
        <taxon>Saccharomycetales</taxon>
        <taxon>Saccharomycetaceae</taxon>
        <taxon>Tetrapisispora</taxon>
    </lineage>
</organism>
<feature type="region of interest" description="Disordered" evidence="1">
    <location>
        <begin position="242"/>
        <end position="293"/>
    </location>
</feature>
<dbReference type="KEGG" id="tpf:TPHA_0E00990"/>
<dbReference type="EMBL" id="HE612860">
    <property type="protein sequence ID" value="CCE63193.1"/>
    <property type="molecule type" value="Genomic_DNA"/>
</dbReference>
<feature type="domain" description="UBX" evidence="2">
    <location>
        <begin position="291"/>
        <end position="366"/>
    </location>
</feature>
<dbReference type="GO" id="GO:0005634">
    <property type="term" value="C:nucleus"/>
    <property type="evidence" value="ECO:0007669"/>
    <property type="project" value="TreeGrafter"/>
</dbReference>
<dbReference type="PANTHER" id="PTHR23333:SF20">
    <property type="entry name" value="NSFL1 COFACTOR P47"/>
    <property type="match status" value="1"/>
</dbReference>
<dbReference type="InterPro" id="IPR029071">
    <property type="entry name" value="Ubiquitin-like_domsf"/>
</dbReference>
<dbReference type="GO" id="GO:0005829">
    <property type="term" value="C:cytosol"/>
    <property type="evidence" value="ECO:0007669"/>
    <property type="project" value="TreeGrafter"/>
</dbReference>
<dbReference type="Proteomes" id="UP000005666">
    <property type="component" value="Chromosome 5"/>
</dbReference>
<dbReference type="GO" id="GO:0036503">
    <property type="term" value="P:ERAD pathway"/>
    <property type="evidence" value="ECO:0007669"/>
    <property type="project" value="EnsemblFungi"/>
</dbReference>
<dbReference type="PROSITE" id="PS50033">
    <property type="entry name" value="UBX"/>
    <property type="match status" value="1"/>
</dbReference>
<dbReference type="PANTHER" id="PTHR23333">
    <property type="entry name" value="UBX DOMAIN CONTAINING PROTEIN"/>
    <property type="match status" value="1"/>
</dbReference>
<dbReference type="Gene3D" id="3.10.20.90">
    <property type="entry name" value="Phosphatidylinositol 3-kinase Catalytic Subunit, Chain A, domain 1"/>
    <property type="match status" value="1"/>
</dbReference>
<dbReference type="Gene3D" id="1.10.8.10">
    <property type="entry name" value="DNA helicase RuvA subunit, C-terminal domain"/>
    <property type="match status" value="1"/>
</dbReference>
<dbReference type="GeneID" id="11531297"/>
<dbReference type="STRING" id="1071381.G8BTG5"/>
<dbReference type="OrthoDB" id="25887at2759"/>
<dbReference type="SUPFAM" id="SSF102848">
    <property type="entry name" value="NSFL1 (p97 ATPase) cofactor p47, SEP domain"/>
    <property type="match status" value="1"/>
</dbReference>
<dbReference type="Pfam" id="PF14555">
    <property type="entry name" value="UBA_4"/>
    <property type="match status" value="1"/>
</dbReference>
<dbReference type="GO" id="GO:0031134">
    <property type="term" value="P:sister chromatid biorientation"/>
    <property type="evidence" value="ECO:0007669"/>
    <property type="project" value="EnsemblFungi"/>
</dbReference>
<dbReference type="SMART" id="SM00166">
    <property type="entry name" value="UBX"/>
    <property type="match status" value="1"/>
</dbReference>
<sequence length="368" mass="40584">MSSENVNQFIALTSASQPVAEQYLELYSDDIGDALNAYYADQAERKSSSSQPSSQNSQQKSSKKAASSGNNKFMSFSQMMKDSDQDDSDENRHTFAGGEKSGLEVTDPNDSNSLIKDLLEKAKRGGQELPEGANNDESEKKNKFTGRGYRLGATVGSASEVYEDNSPAGKAPTRVTRDITFWKEGFQVGDGELFRYDDPANSFYLNELNQGRAPLKLLNVEFGQEVDVNVYKKLDESYKAPKRKLGGFGGKGQRLGSPIPGDAQEASEPTTSHIEESNKATEEAEKKDSNKTQGDSLVQIRYATGKREIYHCNATDTVQSIYDHVKSNTNDTRPFALNTSFPVTPIENFEATLKDADLINSVVVQRWI</sequence>
<evidence type="ECO:0000313" key="5">
    <source>
        <dbReference type="Proteomes" id="UP000005666"/>
    </source>
</evidence>
<feature type="compositionally biased region" description="Basic and acidic residues" evidence="1">
    <location>
        <begin position="273"/>
        <end position="290"/>
    </location>
</feature>
<proteinExistence type="predicted"/>
<evidence type="ECO:0000259" key="2">
    <source>
        <dbReference type="PROSITE" id="PS50033"/>
    </source>
</evidence>
<dbReference type="FunFam" id="3.10.20.90:FF:000311">
    <property type="entry name" value="UBX domain-containing protein 1"/>
    <property type="match status" value="1"/>
</dbReference>
<dbReference type="GO" id="GO:0000045">
    <property type="term" value="P:autophagosome assembly"/>
    <property type="evidence" value="ECO:0007669"/>
    <property type="project" value="EnsemblFungi"/>
</dbReference>
<dbReference type="InterPro" id="IPR012989">
    <property type="entry name" value="SEP_domain"/>
</dbReference>
<dbReference type="GO" id="GO:0061025">
    <property type="term" value="P:membrane fusion"/>
    <property type="evidence" value="ECO:0007669"/>
    <property type="project" value="TreeGrafter"/>
</dbReference>
<accession>G8BTG5</accession>
<evidence type="ECO:0000259" key="3">
    <source>
        <dbReference type="PROSITE" id="PS51399"/>
    </source>
</evidence>
<name>G8BTG5_TETPH</name>
<dbReference type="Pfam" id="PF08059">
    <property type="entry name" value="SEP"/>
    <property type="match status" value="1"/>
</dbReference>
<dbReference type="Pfam" id="PF00789">
    <property type="entry name" value="UBX"/>
    <property type="match status" value="1"/>
</dbReference>
<dbReference type="GO" id="GO:0031468">
    <property type="term" value="P:nuclear membrane reassembly"/>
    <property type="evidence" value="ECO:0007669"/>
    <property type="project" value="TreeGrafter"/>
</dbReference>
<dbReference type="GO" id="GO:0030437">
    <property type="term" value="P:ascospore formation"/>
    <property type="evidence" value="ECO:0007669"/>
    <property type="project" value="EnsemblFungi"/>
</dbReference>